<dbReference type="PANTHER" id="PTHR30069">
    <property type="entry name" value="TONB-DEPENDENT OUTER MEMBRANE RECEPTOR"/>
    <property type="match status" value="1"/>
</dbReference>
<accession>A0A212TCR9</accession>
<evidence type="ECO:0000256" key="9">
    <source>
        <dbReference type="ARBA" id="ARBA00023237"/>
    </source>
</evidence>
<gene>
    <name evidence="15" type="ORF">SAMN06295916_0966</name>
</gene>
<feature type="domain" description="TonB-dependent receptor plug" evidence="14">
    <location>
        <begin position="43"/>
        <end position="147"/>
    </location>
</feature>
<evidence type="ECO:0000256" key="5">
    <source>
        <dbReference type="ARBA" id="ARBA00022692"/>
    </source>
</evidence>
<feature type="signal peptide" evidence="12">
    <location>
        <begin position="1"/>
        <end position="21"/>
    </location>
</feature>
<keyword evidence="7 10" id="KW-0472">Membrane</keyword>
<dbReference type="GO" id="GO:0015344">
    <property type="term" value="F:siderophore uptake transmembrane transporter activity"/>
    <property type="evidence" value="ECO:0007669"/>
    <property type="project" value="TreeGrafter"/>
</dbReference>
<sequence>MKVLKRSVVATAVLLVISNQASFAHQTLDAVVVTANPLGSDINDLVAPVSVLRGDELAKKQSSTLGETLNHLPGISSTNFGPNSSRPVVRGLDGDRVRIMNNGGASLDVSSLSADHAVAIDPLLVEQIEVVRGPAALQYGGSAIGGAVNIIDNRIPRSPINGVDGRAEFRAGGPEMERAGAALLNTGNGQLAIHADAAYRKTDNLRIPGNVLRSDAIKEGSKLLNSNSDQQSGSVGASATSEHGYAGLSLDTYRNDYGTSLFENGSPTRIKMQQDRVTFAAEQRSLDGKLGLISSLHGSISHTDYKHDELVGSAIEATFKNKGWEGHFGGTLVPVNTAFGQLKGAWGIQASSSQLRMTGDAPLVPNADTNTRALYIFEELSFSKDSAVNLGARVEDVRIKGIAGNGSDGDASVGEKKFKPFSTSLGYRQGLNSLWTATSNFSYTERAPTYYELFSNGLHHATGMHEIGDPNQKMEKGITLDLALTYKTAESKTRLGAFVTEFSNFIGLMPQLVSDEYRFEGIKARLYGLEADGRFPLLKGVFAKAGQIDLSWKADYVRGENRTTGGSLPRIAPLRLDASLIYTEGRYSSQLDVRYAASQNRYDDSLGATPSYTMVGVGASYKTVIQGFKSAYWFVRVDNLTNEVARNASSVMRDVAMVGSRSLRAGLRASF</sequence>
<keyword evidence="16" id="KW-1185">Reference proteome</keyword>
<dbReference type="AlphaFoldDB" id="A0A212TCR9"/>
<evidence type="ECO:0000313" key="15">
    <source>
        <dbReference type="EMBL" id="SNC63819.1"/>
    </source>
</evidence>
<comment type="similarity">
    <text evidence="2 10 11">Belongs to the TonB-dependent receptor family.</text>
</comment>
<evidence type="ECO:0000313" key="16">
    <source>
        <dbReference type="Proteomes" id="UP000197215"/>
    </source>
</evidence>
<dbReference type="InterPro" id="IPR000531">
    <property type="entry name" value="Beta-barrel_TonB"/>
</dbReference>
<comment type="subcellular location">
    <subcellularLocation>
        <location evidence="1 10">Cell outer membrane</location>
        <topology evidence="1 10">Multi-pass membrane protein</topology>
    </subcellularLocation>
</comment>
<dbReference type="Gene3D" id="2.170.130.10">
    <property type="entry name" value="TonB-dependent receptor, plug domain"/>
    <property type="match status" value="1"/>
</dbReference>
<evidence type="ECO:0000256" key="2">
    <source>
        <dbReference type="ARBA" id="ARBA00009810"/>
    </source>
</evidence>
<evidence type="ECO:0000256" key="7">
    <source>
        <dbReference type="ARBA" id="ARBA00023136"/>
    </source>
</evidence>
<dbReference type="GO" id="GO:0044718">
    <property type="term" value="P:siderophore transmembrane transport"/>
    <property type="evidence" value="ECO:0007669"/>
    <property type="project" value="TreeGrafter"/>
</dbReference>
<keyword evidence="8" id="KW-0675">Receptor</keyword>
<evidence type="ECO:0000259" key="13">
    <source>
        <dbReference type="Pfam" id="PF00593"/>
    </source>
</evidence>
<dbReference type="InterPro" id="IPR012910">
    <property type="entry name" value="Plug_dom"/>
</dbReference>
<dbReference type="Proteomes" id="UP000197215">
    <property type="component" value="Unassembled WGS sequence"/>
</dbReference>
<evidence type="ECO:0000256" key="4">
    <source>
        <dbReference type="ARBA" id="ARBA00022452"/>
    </source>
</evidence>
<evidence type="ECO:0000256" key="6">
    <source>
        <dbReference type="ARBA" id="ARBA00023077"/>
    </source>
</evidence>
<dbReference type="Pfam" id="PF07715">
    <property type="entry name" value="Plug"/>
    <property type="match status" value="1"/>
</dbReference>
<dbReference type="InterPro" id="IPR039426">
    <property type="entry name" value="TonB-dep_rcpt-like"/>
</dbReference>
<keyword evidence="5 10" id="KW-0812">Transmembrane</keyword>
<dbReference type="EMBL" id="FYEX01000001">
    <property type="protein sequence ID" value="SNC63819.1"/>
    <property type="molecule type" value="Genomic_DNA"/>
</dbReference>
<dbReference type="InterPro" id="IPR037066">
    <property type="entry name" value="Plug_dom_sf"/>
</dbReference>
<evidence type="ECO:0000256" key="3">
    <source>
        <dbReference type="ARBA" id="ARBA00022448"/>
    </source>
</evidence>
<dbReference type="SUPFAM" id="SSF56935">
    <property type="entry name" value="Porins"/>
    <property type="match status" value="1"/>
</dbReference>
<dbReference type="Gene3D" id="2.40.170.20">
    <property type="entry name" value="TonB-dependent receptor, beta-barrel domain"/>
    <property type="match status" value="1"/>
</dbReference>
<evidence type="ECO:0000259" key="14">
    <source>
        <dbReference type="Pfam" id="PF07715"/>
    </source>
</evidence>
<evidence type="ECO:0000256" key="8">
    <source>
        <dbReference type="ARBA" id="ARBA00023170"/>
    </source>
</evidence>
<dbReference type="RefSeq" id="WP_088812817.1">
    <property type="nucleotide sequence ID" value="NZ_FYEX01000001.1"/>
</dbReference>
<evidence type="ECO:0000256" key="1">
    <source>
        <dbReference type="ARBA" id="ARBA00004571"/>
    </source>
</evidence>
<keyword evidence="3 10" id="KW-0813">Transport</keyword>
<dbReference type="OrthoDB" id="9795928at2"/>
<dbReference type="InterPro" id="IPR036942">
    <property type="entry name" value="Beta-barrel_TonB_sf"/>
</dbReference>
<evidence type="ECO:0000256" key="12">
    <source>
        <dbReference type="SAM" id="SignalP"/>
    </source>
</evidence>
<keyword evidence="12" id="KW-0732">Signal</keyword>
<reference evidence="15 16" key="1">
    <citation type="submission" date="2017-06" db="EMBL/GenBank/DDBJ databases">
        <authorList>
            <person name="Kim H.J."/>
            <person name="Triplett B.A."/>
        </authorList>
    </citation>
    <scope>NUCLEOTIDE SEQUENCE [LARGE SCALE GENOMIC DNA]</scope>
    <source>
        <strain evidence="15 16">MWH-VicM1</strain>
    </source>
</reference>
<keyword evidence="9 10" id="KW-0998">Cell outer membrane</keyword>
<organism evidence="15 16">
    <name type="scientific">Polynucleobacter victoriensis</name>
    <dbReference type="NCBI Taxonomy" id="2049319"/>
    <lineage>
        <taxon>Bacteria</taxon>
        <taxon>Pseudomonadati</taxon>
        <taxon>Pseudomonadota</taxon>
        <taxon>Betaproteobacteria</taxon>
        <taxon>Burkholderiales</taxon>
        <taxon>Burkholderiaceae</taxon>
        <taxon>Polynucleobacter</taxon>
    </lineage>
</organism>
<keyword evidence="4 10" id="KW-1134">Transmembrane beta strand</keyword>
<dbReference type="PROSITE" id="PS52016">
    <property type="entry name" value="TONB_DEPENDENT_REC_3"/>
    <property type="match status" value="1"/>
</dbReference>
<dbReference type="PANTHER" id="PTHR30069:SF40">
    <property type="entry name" value="TONB-DEPENDENT RECEPTOR NMB0964-RELATED"/>
    <property type="match status" value="1"/>
</dbReference>
<name>A0A212TCR9_9BURK</name>
<dbReference type="GO" id="GO:0009279">
    <property type="term" value="C:cell outer membrane"/>
    <property type="evidence" value="ECO:0007669"/>
    <property type="project" value="UniProtKB-SubCell"/>
</dbReference>
<proteinExistence type="inferred from homology"/>
<dbReference type="Pfam" id="PF00593">
    <property type="entry name" value="TonB_dep_Rec_b-barrel"/>
    <property type="match status" value="1"/>
</dbReference>
<keyword evidence="6 11" id="KW-0798">TonB box</keyword>
<feature type="domain" description="TonB-dependent receptor-like beta-barrel" evidence="13">
    <location>
        <begin position="225"/>
        <end position="640"/>
    </location>
</feature>
<evidence type="ECO:0000256" key="10">
    <source>
        <dbReference type="PROSITE-ProRule" id="PRU01360"/>
    </source>
</evidence>
<feature type="chain" id="PRO_5012058318" evidence="12">
    <location>
        <begin position="22"/>
        <end position="671"/>
    </location>
</feature>
<evidence type="ECO:0000256" key="11">
    <source>
        <dbReference type="RuleBase" id="RU003357"/>
    </source>
</evidence>
<protein>
    <submittedName>
        <fullName evidence="15">Iron complex outermembrane recepter protein</fullName>
    </submittedName>
</protein>